<proteinExistence type="predicted"/>
<dbReference type="AlphaFoldDB" id="A0A0C4G3I3"/>
<geneLocation type="mitochondrion" evidence="2"/>
<reference evidence="2" key="1">
    <citation type="submission" date="2012-11" db="EMBL/GenBank/DDBJ databases">
        <title>The DUI detection of freshwater pearl mussel Hyriopsis cumingii.</title>
        <authorList>
            <person name="Wang G.L."/>
            <person name="Chen L."/>
            <person name="Li J.L."/>
        </authorList>
    </citation>
    <scope>NUCLEOTIDE SEQUENCE</scope>
    <source>
        <tissue evidence="2">Gonad</tissue>
    </source>
</reference>
<evidence type="ECO:0000313" key="2">
    <source>
        <dbReference type="EMBL" id="AGG19449.1"/>
    </source>
</evidence>
<dbReference type="EMBL" id="KC150028">
    <property type="protein sequence ID" value="AGG19449.1"/>
    <property type="molecule type" value="Genomic_DNA"/>
</dbReference>
<gene>
    <name evidence="2" type="primary">ND4L</name>
</gene>
<feature type="transmembrane region" description="Helical" evidence="1">
    <location>
        <begin position="6"/>
        <end position="23"/>
    </location>
</feature>
<organism evidence="2">
    <name type="scientific">Sinohyriopsis cumingii</name>
    <name type="common">Triangle sail mussel</name>
    <name type="synonym">Hyriopsis cumingii</name>
    <dbReference type="NCBI Taxonomy" id="165450"/>
    <lineage>
        <taxon>Eukaryota</taxon>
        <taxon>Metazoa</taxon>
        <taxon>Spiralia</taxon>
        <taxon>Lophotrochozoa</taxon>
        <taxon>Mollusca</taxon>
        <taxon>Bivalvia</taxon>
        <taxon>Autobranchia</taxon>
        <taxon>Heteroconchia</taxon>
        <taxon>Palaeoheterodonta</taxon>
        <taxon>Unionida</taxon>
        <taxon>Unionoidea</taxon>
        <taxon>Unionidae</taxon>
        <taxon>Gonideinae</taxon>
        <taxon>Sinohyriopsis</taxon>
    </lineage>
</organism>
<keyword evidence="1" id="KW-1133">Transmembrane helix</keyword>
<feature type="transmembrane region" description="Helical" evidence="1">
    <location>
        <begin position="59"/>
        <end position="82"/>
    </location>
</feature>
<dbReference type="SMR" id="A0A0C4G3I3"/>
<keyword evidence="1" id="KW-0812">Transmembrane</keyword>
<protein>
    <submittedName>
        <fullName evidence="2">NADH dehydrogenase subunit 4L</fullName>
    </submittedName>
</protein>
<accession>A0A0C4G3I3</accession>
<feature type="transmembrane region" description="Helical" evidence="1">
    <location>
        <begin position="28"/>
        <end position="47"/>
    </location>
</feature>
<dbReference type="Gene3D" id="1.10.287.3510">
    <property type="match status" value="1"/>
</dbReference>
<keyword evidence="2" id="KW-0496">Mitochondrion</keyword>
<sequence>MVFCVQSFMCGFMVVLAIFCVVCQRHSFLGILLGFEIFSLVLFYWFVSLLGDMQKSVGFSLVFFCFEVCVMSVCLALLVGLVKCAGGDYVGAVSSSYNL</sequence>
<evidence type="ECO:0000256" key="1">
    <source>
        <dbReference type="SAM" id="Phobius"/>
    </source>
</evidence>
<keyword evidence="1" id="KW-0472">Membrane</keyword>
<name>A0A0C4G3I3_SINCU</name>